<protein>
    <submittedName>
        <fullName evidence="1">Uncharacterized protein</fullName>
    </submittedName>
</protein>
<dbReference type="AlphaFoldDB" id="A0A0A8ZRB1"/>
<organism evidence="1">
    <name type="scientific">Arundo donax</name>
    <name type="common">Giant reed</name>
    <name type="synonym">Donax arundinaceus</name>
    <dbReference type="NCBI Taxonomy" id="35708"/>
    <lineage>
        <taxon>Eukaryota</taxon>
        <taxon>Viridiplantae</taxon>
        <taxon>Streptophyta</taxon>
        <taxon>Embryophyta</taxon>
        <taxon>Tracheophyta</taxon>
        <taxon>Spermatophyta</taxon>
        <taxon>Magnoliopsida</taxon>
        <taxon>Liliopsida</taxon>
        <taxon>Poales</taxon>
        <taxon>Poaceae</taxon>
        <taxon>PACMAD clade</taxon>
        <taxon>Arundinoideae</taxon>
        <taxon>Arundineae</taxon>
        <taxon>Arundo</taxon>
    </lineage>
</organism>
<reference evidence="1" key="2">
    <citation type="journal article" date="2015" name="Data Brief">
        <title>Shoot transcriptome of the giant reed, Arundo donax.</title>
        <authorList>
            <person name="Barrero R.A."/>
            <person name="Guerrero F.D."/>
            <person name="Moolhuijzen P."/>
            <person name="Goolsby J.A."/>
            <person name="Tidwell J."/>
            <person name="Bellgard S.E."/>
            <person name="Bellgard M.I."/>
        </authorList>
    </citation>
    <scope>NUCLEOTIDE SEQUENCE</scope>
    <source>
        <tissue evidence="1">Shoot tissue taken approximately 20 cm above the soil surface</tissue>
    </source>
</reference>
<dbReference type="EMBL" id="GBRH01255946">
    <property type="protein sequence ID" value="JAD41949.1"/>
    <property type="molecule type" value="Transcribed_RNA"/>
</dbReference>
<sequence>MNRITSSATTPSITVRSNPFMTSSITVLSPSHYIRHSLTWHGLLSYTLTVNYSSNILLLIQNHNHMNLR</sequence>
<reference evidence="1" key="1">
    <citation type="submission" date="2014-09" db="EMBL/GenBank/DDBJ databases">
        <authorList>
            <person name="Magalhaes I.L.F."/>
            <person name="Oliveira U."/>
            <person name="Santos F.R."/>
            <person name="Vidigal T.H.D.A."/>
            <person name="Brescovit A.D."/>
            <person name="Santos A.J."/>
        </authorList>
    </citation>
    <scope>NUCLEOTIDE SEQUENCE</scope>
    <source>
        <tissue evidence="1">Shoot tissue taken approximately 20 cm above the soil surface</tissue>
    </source>
</reference>
<evidence type="ECO:0000313" key="1">
    <source>
        <dbReference type="EMBL" id="JAD41949.1"/>
    </source>
</evidence>
<name>A0A0A8ZRB1_ARUDO</name>
<proteinExistence type="predicted"/>
<accession>A0A0A8ZRB1</accession>